<dbReference type="SUPFAM" id="SSF52540">
    <property type="entry name" value="P-loop containing nucleoside triphosphate hydrolases"/>
    <property type="match status" value="1"/>
</dbReference>
<accession>A0AAD5W125</accession>
<dbReference type="PANTHER" id="PTHR10039:SF14">
    <property type="entry name" value="NACHT DOMAIN-CONTAINING PROTEIN"/>
    <property type="match status" value="1"/>
</dbReference>
<sequence length="506" mass="56445">MSKRRRALSESEFLEKPQRRLKQFETDGFEDPISPSSNGGELVLSRASASQRNEMTPTSSASHEIQSPGALNRSHRPIAISNPSHFIIKDSTFISIGSDSDGKTLPFVDSPEGKKIRKALVKNLDFGPLPDKCLPGTRVTILNEVDARIHESGDHNIIWIRGFPGVGKSALASTIISRLHERGQLLSYFVFDRGRPTVTTTRALWGRVAWDFARLFPLTRQSLLRRIDDEPVGINIAGIAPLFSALIEEPLSHLPDDMFGPNRPRLVVVIDGVDECGGLDGSRSKDRKELLMTLELWQSKIPNNIKLVVTSREDDDFKRRLLPISSIIDFSIATDEAVRDIHALLIVRLEEIAEPYSELLPTDWVDQTAKYLSQRAGGVFVWATTVANFIECGEPQSQLDDIRSGSGFGLGGEGGSLFSLYARLLRTSFKDMRENQREAFKSVVRAMIFAERPLDDAEYTSSSPVVSTTMLQYIRIGLRSVIAQGPILRFSHQSFCRFPPLARLSR</sequence>
<evidence type="ECO:0000313" key="4">
    <source>
        <dbReference type="EMBL" id="KAJ3575772.1"/>
    </source>
</evidence>
<dbReference type="InterPro" id="IPR056884">
    <property type="entry name" value="NPHP3-like_N"/>
</dbReference>
<reference evidence="4" key="1">
    <citation type="submission" date="2022-07" db="EMBL/GenBank/DDBJ databases">
        <title>Genome Sequence of Leucocoprinus birnbaumii.</title>
        <authorList>
            <person name="Buettner E."/>
        </authorList>
    </citation>
    <scope>NUCLEOTIDE SEQUENCE</scope>
    <source>
        <strain evidence="4">VT141</strain>
    </source>
</reference>
<organism evidence="4 5">
    <name type="scientific">Leucocoprinus birnbaumii</name>
    <dbReference type="NCBI Taxonomy" id="56174"/>
    <lineage>
        <taxon>Eukaryota</taxon>
        <taxon>Fungi</taxon>
        <taxon>Dikarya</taxon>
        <taxon>Basidiomycota</taxon>
        <taxon>Agaricomycotina</taxon>
        <taxon>Agaricomycetes</taxon>
        <taxon>Agaricomycetidae</taxon>
        <taxon>Agaricales</taxon>
        <taxon>Agaricineae</taxon>
        <taxon>Agaricaceae</taxon>
        <taxon>Leucocoprinus</taxon>
    </lineage>
</organism>
<keyword evidence="1" id="KW-0677">Repeat</keyword>
<proteinExistence type="predicted"/>
<name>A0AAD5W125_9AGAR</name>
<dbReference type="InterPro" id="IPR027417">
    <property type="entry name" value="P-loop_NTPase"/>
</dbReference>
<protein>
    <recommendedName>
        <fullName evidence="3">Nephrocystin 3-like N-terminal domain-containing protein</fullName>
    </recommendedName>
</protein>
<feature type="region of interest" description="Disordered" evidence="2">
    <location>
        <begin position="1"/>
        <end position="76"/>
    </location>
</feature>
<feature type="compositionally biased region" description="Polar residues" evidence="2">
    <location>
        <begin position="47"/>
        <end position="65"/>
    </location>
</feature>
<dbReference type="Gene3D" id="3.40.50.300">
    <property type="entry name" value="P-loop containing nucleotide triphosphate hydrolases"/>
    <property type="match status" value="1"/>
</dbReference>
<dbReference type="Proteomes" id="UP001213000">
    <property type="component" value="Unassembled WGS sequence"/>
</dbReference>
<feature type="domain" description="Nephrocystin 3-like N-terminal" evidence="3">
    <location>
        <begin position="148"/>
        <end position="312"/>
    </location>
</feature>
<evidence type="ECO:0000256" key="2">
    <source>
        <dbReference type="SAM" id="MobiDB-lite"/>
    </source>
</evidence>
<feature type="compositionally biased region" description="Basic and acidic residues" evidence="2">
    <location>
        <begin position="7"/>
        <end position="25"/>
    </location>
</feature>
<dbReference type="EMBL" id="JANIEX010000027">
    <property type="protein sequence ID" value="KAJ3575772.1"/>
    <property type="molecule type" value="Genomic_DNA"/>
</dbReference>
<dbReference type="AlphaFoldDB" id="A0AAD5W125"/>
<gene>
    <name evidence="4" type="ORF">NP233_g870</name>
</gene>
<evidence type="ECO:0000256" key="1">
    <source>
        <dbReference type="ARBA" id="ARBA00022737"/>
    </source>
</evidence>
<evidence type="ECO:0000259" key="3">
    <source>
        <dbReference type="Pfam" id="PF24883"/>
    </source>
</evidence>
<dbReference type="PANTHER" id="PTHR10039">
    <property type="entry name" value="AMELOGENIN"/>
    <property type="match status" value="1"/>
</dbReference>
<comment type="caution">
    <text evidence="4">The sequence shown here is derived from an EMBL/GenBank/DDBJ whole genome shotgun (WGS) entry which is preliminary data.</text>
</comment>
<dbReference type="Pfam" id="PF24883">
    <property type="entry name" value="NPHP3_N"/>
    <property type="match status" value="1"/>
</dbReference>
<evidence type="ECO:0000313" key="5">
    <source>
        <dbReference type="Proteomes" id="UP001213000"/>
    </source>
</evidence>
<keyword evidence="5" id="KW-1185">Reference proteome</keyword>